<evidence type="ECO:0000313" key="4">
    <source>
        <dbReference type="Proteomes" id="UP000253740"/>
    </source>
</evidence>
<evidence type="ECO:0000313" key="2">
    <source>
        <dbReference type="EMBL" id="GAN43805.1"/>
    </source>
</evidence>
<reference evidence="2" key="1">
    <citation type="submission" date="2015-03" db="EMBL/GenBank/DDBJ databases">
        <title>Draft genome sequence of Mizugakiibacter sediminis skMP5.</title>
        <authorList>
            <person name="Watanabe T."/>
            <person name="Kojima H."/>
            <person name="Fukui M."/>
        </authorList>
    </citation>
    <scope>NUCLEOTIDE SEQUENCE</scope>
    <source>
        <strain evidence="2">SkMP5</strain>
    </source>
</reference>
<keyword evidence="4" id="KW-1185">Reference proteome</keyword>
<accession>A0A0K8QR59</accession>
<dbReference type="Gene3D" id="3.30.700.10">
    <property type="entry name" value="Glycoprotein, Type 4 Pilin"/>
    <property type="match status" value="1"/>
</dbReference>
<protein>
    <submittedName>
        <fullName evidence="3">Uncharacterized protein</fullName>
    </submittedName>
</protein>
<sequence>MTRTLTASIAAAALLAAGTASAALKPEALRLALDSLLVATTKQSVANAILNSSTPPERNRDVNMGPPYTLTTEEIQAVFVGHGGVITIKFTGAIGVDNAFVRFLPRVVKGADGKPTVQYACVSPNIAEIATVYPGCTYDPNAMKLPAAKEGAGK</sequence>
<dbReference type="EMBL" id="DF952378">
    <property type="protein sequence ID" value="GAN43805.1"/>
    <property type="molecule type" value="Genomic_DNA"/>
</dbReference>
<evidence type="ECO:0000256" key="1">
    <source>
        <dbReference type="SAM" id="SignalP"/>
    </source>
</evidence>
<dbReference type="RefSeq" id="WP_062537928.1">
    <property type="nucleotide sequence ID" value="NZ_DF970270.1"/>
</dbReference>
<keyword evidence="1" id="KW-0732">Signal</keyword>
<name>A0A0K8QR59_9GAMM</name>
<feature type="chain" id="PRO_5007415177" evidence="1">
    <location>
        <begin position="23"/>
        <end position="154"/>
    </location>
</feature>
<dbReference type="Proteomes" id="UP000253740">
    <property type="component" value="Unassembled WGS sequence"/>
</dbReference>
<dbReference type="HOGENOM" id="CLU_1702253_0_0_6"/>
<evidence type="ECO:0000313" key="3">
    <source>
        <dbReference type="EMBL" id="GAP67380.1"/>
    </source>
</evidence>
<dbReference type="AlphaFoldDB" id="A0A0K8QR59"/>
<dbReference type="STRING" id="1475481.GCA_000953855_02749"/>
<gene>
    <name evidence="2" type="ORF">MBSD_0317</name>
    <name evidence="3" type="ORF">MBSD_n2702</name>
</gene>
<organism evidence="3">
    <name type="scientific">Mizugakiibacter sediminis</name>
    <dbReference type="NCBI Taxonomy" id="1475481"/>
    <lineage>
        <taxon>Bacteria</taxon>
        <taxon>Pseudomonadati</taxon>
        <taxon>Pseudomonadota</taxon>
        <taxon>Gammaproteobacteria</taxon>
        <taxon>Lysobacterales</taxon>
        <taxon>Rhodanobacteraceae</taxon>
        <taxon>Mizugakiibacter</taxon>
    </lineage>
</organism>
<proteinExistence type="predicted"/>
<reference evidence="3" key="2">
    <citation type="submission" date="2015-08" db="EMBL/GenBank/DDBJ databases">
        <title>Complete DNA Sequence of Pseudomonas syringae pv. actinidiae, the Causal Agent of Kiwifruit Canker Disease.</title>
        <authorList>
            <person name="Rikkerink E.H.A."/>
            <person name="Fineran P.C."/>
        </authorList>
    </citation>
    <scope>NUCLEOTIDE SEQUENCE</scope>
    <source>
        <strain evidence="3">SkMP5</strain>
    </source>
</reference>
<dbReference type="EMBL" id="DF970270">
    <property type="protein sequence ID" value="GAP67380.1"/>
    <property type="molecule type" value="Genomic_DNA"/>
</dbReference>
<feature type="signal peptide" evidence="1">
    <location>
        <begin position="1"/>
        <end position="22"/>
    </location>
</feature>